<dbReference type="InterPro" id="IPR009057">
    <property type="entry name" value="Homeodomain-like_sf"/>
</dbReference>
<dbReference type="Proteomes" id="UP000245712">
    <property type="component" value="Unassembled WGS sequence"/>
</dbReference>
<keyword evidence="7" id="KW-1185">Reference proteome</keyword>
<keyword evidence="3" id="KW-0010">Activator</keyword>
<gene>
    <name evidence="6" type="ORF">C7402_106188</name>
</gene>
<dbReference type="Pfam" id="PF12833">
    <property type="entry name" value="HTH_18"/>
    <property type="match status" value="1"/>
</dbReference>
<dbReference type="InterPro" id="IPR020449">
    <property type="entry name" value="Tscrpt_reg_AraC-type_HTH"/>
</dbReference>
<dbReference type="InterPro" id="IPR018060">
    <property type="entry name" value="HTH_AraC"/>
</dbReference>
<dbReference type="InterPro" id="IPR003313">
    <property type="entry name" value="AraC-bd"/>
</dbReference>
<accession>A0ABX5KNB1</accession>
<dbReference type="PANTHER" id="PTHR46796:SF2">
    <property type="entry name" value="TRANSCRIPTIONAL REGULATORY PROTEIN"/>
    <property type="match status" value="1"/>
</dbReference>
<evidence type="ECO:0000313" key="6">
    <source>
        <dbReference type="EMBL" id="PVX83777.1"/>
    </source>
</evidence>
<evidence type="ECO:0000256" key="2">
    <source>
        <dbReference type="ARBA" id="ARBA00023125"/>
    </source>
</evidence>
<evidence type="ECO:0000256" key="3">
    <source>
        <dbReference type="ARBA" id="ARBA00023159"/>
    </source>
</evidence>
<dbReference type="PROSITE" id="PS00041">
    <property type="entry name" value="HTH_ARAC_FAMILY_1"/>
    <property type="match status" value="1"/>
</dbReference>
<evidence type="ECO:0000256" key="4">
    <source>
        <dbReference type="ARBA" id="ARBA00023163"/>
    </source>
</evidence>
<comment type="caution">
    <text evidence="6">The sequence shown here is derived from an EMBL/GenBank/DDBJ whole genome shotgun (WGS) entry which is preliminary data.</text>
</comment>
<sequence length="309" mass="34006">MPDSRFRDSARYWRTPLLPGGDLVTAEYHEHTFAPHWHEAYTIPVIEGGAECFRYRGSQHVAETGTVPVINPGELHTGSRAVDEGWSYRVMYVPIGFLHDLAAEIAGRAQPLPWFDSEVIHDLDLADRLSRAHRLLESDTDRRRTHAGLDARTSTVTALPEAPALANAPYAAHPDLLAVEGALLDALSTLLTRYGRTREAALKHGPNDARVETMKALLAADLATPLRVADLAQAVGLSPFHATRLFTQATGLPPHAWRTQLRLQRALGPLRDGATVADVAAASGFTDQSHFTRHFRRMFGVPPGRWQSS</sequence>
<dbReference type="EMBL" id="QEOB01000006">
    <property type="protein sequence ID" value="PVX83777.1"/>
    <property type="molecule type" value="Genomic_DNA"/>
</dbReference>
<keyword evidence="2" id="KW-0238">DNA-binding</keyword>
<feature type="domain" description="HTH araC/xylS-type" evidence="5">
    <location>
        <begin position="212"/>
        <end position="309"/>
    </location>
</feature>
<name>A0ABX5KNB1_9BURK</name>
<dbReference type="SMART" id="SM00342">
    <property type="entry name" value="HTH_ARAC"/>
    <property type="match status" value="1"/>
</dbReference>
<evidence type="ECO:0000256" key="1">
    <source>
        <dbReference type="ARBA" id="ARBA00023015"/>
    </source>
</evidence>
<evidence type="ECO:0000313" key="7">
    <source>
        <dbReference type="Proteomes" id="UP000245712"/>
    </source>
</evidence>
<dbReference type="PANTHER" id="PTHR46796">
    <property type="entry name" value="HTH-TYPE TRANSCRIPTIONAL ACTIVATOR RHAS-RELATED"/>
    <property type="match status" value="1"/>
</dbReference>
<dbReference type="Gene3D" id="1.10.10.60">
    <property type="entry name" value="Homeodomain-like"/>
    <property type="match status" value="2"/>
</dbReference>
<dbReference type="Pfam" id="PF02311">
    <property type="entry name" value="AraC_binding"/>
    <property type="match status" value="1"/>
</dbReference>
<dbReference type="InterPro" id="IPR050204">
    <property type="entry name" value="AraC_XylS_family_regulators"/>
</dbReference>
<reference evidence="6 7" key="1">
    <citation type="submission" date="2018-05" db="EMBL/GenBank/DDBJ databases">
        <title>Genomic Encyclopedia of Type Strains, Phase IV (KMG-V): Genome sequencing to study the core and pangenomes of soil and plant-associated prokaryotes.</title>
        <authorList>
            <person name="Whitman W."/>
        </authorList>
    </citation>
    <scope>NUCLEOTIDE SEQUENCE [LARGE SCALE GENOMIC DNA]</scope>
    <source>
        <strain evidence="6 7">SCZa-39</strain>
    </source>
</reference>
<evidence type="ECO:0000259" key="5">
    <source>
        <dbReference type="PROSITE" id="PS01124"/>
    </source>
</evidence>
<proteinExistence type="predicted"/>
<organism evidence="6 7">
    <name type="scientific">Paraburkholderia unamae</name>
    <dbReference type="NCBI Taxonomy" id="219649"/>
    <lineage>
        <taxon>Bacteria</taxon>
        <taxon>Pseudomonadati</taxon>
        <taxon>Pseudomonadota</taxon>
        <taxon>Betaproteobacteria</taxon>
        <taxon>Burkholderiales</taxon>
        <taxon>Burkholderiaceae</taxon>
        <taxon>Paraburkholderia</taxon>
    </lineage>
</organism>
<keyword evidence="1" id="KW-0805">Transcription regulation</keyword>
<dbReference type="PRINTS" id="PR00032">
    <property type="entry name" value="HTHARAC"/>
</dbReference>
<protein>
    <submittedName>
        <fullName evidence="6">AraC family transcriptional regulator</fullName>
    </submittedName>
</protein>
<dbReference type="InterPro" id="IPR018062">
    <property type="entry name" value="HTH_AraC-typ_CS"/>
</dbReference>
<dbReference type="InterPro" id="IPR037923">
    <property type="entry name" value="HTH-like"/>
</dbReference>
<dbReference type="SUPFAM" id="SSF51215">
    <property type="entry name" value="Regulatory protein AraC"/>
    <property type="match status" value="1"/>
</dbReference>
<dbReference type="RefSeq" id="WP_116611140.1">
    <property type="nucleotide sequence ID" value="NZ_QEOB01000006.1"/>
</dbReference>
<keyword evidence="4" id="KW-0804">Transcription</keyword>
<dbReference type="SUPFAM" id="SSF46689">
    <property type="entry name" value="Homeodomain-like"/>
    <property type="match status" value="2"/>
</dbReference>
<dbReference type="PROSITE" id="PS01124">
    <property type="entry name" value="HTH_ARAC_FAMILY_2"/>
    <property type="match status" value="1"/>
</dbReference>